<name>A0ACA9NLW7_9GLOM</name>
<gene>
    <name evidence="1" type="ORF">DHETER_LOCUS9954</name>
</gene>
<evidence type="ECO:0000313" key="1">
    <source>
        <dbReference type="EMBL" id="CAG8665683.1"/>
    </source>
</evidence>
<evidence type="ECO:0000313" key="2">
    <source>
        <dbReference type="Proteomes" id="UP000789702"/>
    </source>
</evidence>
<sequence>FGHGQEIHYELHKIEAELAYNLLYKKEIRALIQQEQIPTEKLGFFTANTFTSTINRNSYHILNTSDTSLIFDNPATLLSELEILLSITENLQFHQVVSGLKLKHVVALYELVEEKIADVEIYHLSDNYKADLSRQMKDEINAFVDFEQSHVVGRSGIKLSKIPYRTFEQALKRFMFRYLSSELYSPDEKLTKYLAENNDEKNSSDCWPLWVSNVNILDKFPKSLLIANIYKAYTYITQSVKKSNSHKTNNSLQNNSRQNKNRRSKPSNTTNTGTNSRNKQS</sequence>
<comment type="caution">
    <text evidence="1">The sequence shown here is derived from an EMBL/GenBank/DDBJ whole genome shotgun (WGS) entry which is preliminary data.</text>
</comment>
<dbReference type="Proteomes" id="UP000789702">
    <property type="component" value="Unassembled WGS sequence"/>
</dbReference>
<protein>
    <submittedName>
        <fullName evidence="1">12534_t:CDS:1</fullName>
    </submittedName>
</protein>
<feature type="non-terminal residue" evidence="1">
    <location>
        <position position="1"/>
    </location>
</feature>
<proteinExistence type="predicted"/>
<reference evidence="1" key="1">
    <citation type="submission" date="2021-06" db="EMBL/GenBank/DDBJ databases">
        <authorList>
            <person name="Kallberg Y."/>
            <person name="Tangrot J."/>
            <person name="Rosling A."/>
        </authorList>
    </citation>
    <scope>NUCLEOTIDE SEQUENCE</scope>
    <source>
        <strain evidence="1">IL203A</strain>
    </source>
</reference>
<organism evidence="1 2">
    <name type="scientific">Dentiscutata heterogama</name>
    <dbReference type="NCBI Taxonomy" id="1316150"/>
    <lineage>
        <taxon>Eukaryota</taxon>
        <taxon>Fungi</taxon>
        <taxon>Fungi incertae sedis</taxon>
        <taxon>Mucoromycota</taxon>
        <taxon>Glomeromycotina</taxon>
        <taxon>Glomeromycetes</taxon>
        <taxon>Diversisporales</taxon>
        <taxon>Gigasporaceae</taxon>
        <taxon>Dentiscutata</taxon>
    </lineage>
</organism>
<dbReference type="EMBL" id="CAJVPU010018421">
    <property type="protein sequence ID" value="CAG8665683.1"/>
    <property type="molecule type" value="Genomic_DNA"/>
</dbReference>
<feature type="non-terminal residue" evidence="1">
    <location>
        <position position="281"/>
    </location>
</feature>
<keyword evidence="2" id="KW-1185">Reference proteome</keyword>
<accession>A0ACA9NLW7</accession>